<dbReference type="EMBL" id="REGN01013894">
    <property type="protein sequence ID" value="RMZ93328.1"/>
    <property type="molecule type" value="Genomic_DNA"/>
</dbReference>
<gene>
    <name evidence="1" type="ORF">BpHYR1_025670</name>
</gene>
<dbReference type="AlphaFoldDB" id="A0A3M7P2N9"/>
<proteinExistence type="predicted"/>
<keyword evidence="2" id="KW-1185">Reference proteome</keyword>
<sequence>MPRFPVLRKRSDENLFRALARTHLMTTSFGTRISIEQLSYITILFNSKHAKWALKKAKNIKLIIKIIN</sequence>
<name>A0A3M7P2N9_BRAPC</name>
<reference evidence="1 2" key="1">
    <citation type="journal article" date="2018" name="Sci. Rep.">
        <title>Genomic signatures of local adaptation to the degree of environmental predictability in rotifers.</title>
        <authorList>
            <person name="Franch-Gras L."/>
            <person name="Hahn C."/>
            <person name="Garcia-Roger E.M."/>
            <person name="Carmona M.J."/>
            <person name="Serra M."/>
            <person name="Gomez A."/>
        </authorList>
    </citation>
    <scope>NUCLEOTIDE SEQUENCE [LARGE SCALE GENOMIC DNA]</scope>
    <source>
        <strain evidence="1">HYR1</strain>
    </source>
</reference>
<evidence type="ECO:0000313" key="1">
    <source>
        <dbReference type="EMBL" id="RMZ93328.1"/>
    </source>
</evidence>
<organism evidence="1 2">
    <name type="scientific">Brachionus plicatilis</name>
    <name type="common">Marine rotifer</name>
    <name type="synonym">Brachionus muelleri</name>
    <dbReference type="NCBI Taxonomy" id="10195"/>
    <lineage>
        <taxon>Eukaryota</taxon>
        <taxon>Metazoa</taxon>
        <taxon>Spiralia</taxon>
        <taxon>Gnathifera</taxon>
        <taxon>Rotifera</taxon>
        <taxon>Eurotatoria</taxon>
        <taxon>Monogononta</taxon>
        <taxon>Pseudotrocha</taxon>
        <taxon>Ploima</taxon>
        <taxon>Brachionidae</taxon>
        <taxon>Brachionus</taxon>
    </lineage>
</organism>
<evidence type="ECO:0000313" key="2">
    <source>
        <dbReference type="Proteomes" id="UP000276133"/>
    </source>
</evidence>
<protein>
    <submittedName>
        <fullName evidence="1">Uncharacterized protein</fullName>
    </submittedName>
</protein>
<accession>A0A3M7P2N9</accession>
<comment type="caution">
    <text evidence="1">The sequence shown here is derived from an EMBL/GenBank/DDBJ whole genome shotgun (WGS) entry which is preliminary data.</text>
</comment>
<dbReference type="Proteomes" id="UP000276133">
    <property type="component" value="Unassembled WGS sequence"/>
</dbReference>